<dbReference type="AlphaFoldDB" id="A0A017SM64"/>
<name>A0A017SM64_ASPRC</name>
<evidence type="ECO:0000313" key="2">
    <source>
        <dbReference type="Proteomes" id="UP000019804"/>
    </source>
</evidence>
<reference evidence="2" key="1">
    <citation type="journal article" date="2014" name="Nat. Commun.">
        <title>Genomic adaptations of the halophilic Dead Sea filamentous fungus Eurotium rubrum.</title>
        <authorList>
            <person name="Kis-Papo T."/>
            <person name="Weig A.R."/>
            <person name="Riley R."/>
            <person name="Persoh D."/>
            <person name="Salamov A."/>
            <person name="Sun H."/>
            <person name="Lipzen A."/>
            <person name="Wasser S.P."/>
            <person name="Rambold G."/>
            <person name="Grigoriev I.V."/>
            <person name="Nevo E."/>
        </authorList>
    </citation>
    <scope>NUCLEOTIDE SEQUENCE [LARGE SCALE GENOMIC DNA]</scope>
    <source>
        <strain evidence="2">CBS 135680</strain>
    </source>
</reference>
<accession>A0A017SM64</accession>
<gene>
    <name evidence="1" type="ORF">EURHEDRAFT_409164</name>
</gene>
<organism evidence="1 2">
    <name type="scientific">Aspergillus ruber (strain CBS 135680)</name>
    <dbReference type="NCBI Taxonomy" id="1388766"/>
    <lineage>
        <taxon>Eukaryota</taxon>
        <taxon>Fungi</taxon>
        <taxon>Dikarya</taxon>
        <taxon>Ascomycota</taxon>
        <taxon>Pezizomycotina</taxon>
        <taxon>Eurotiomycetes</taxon>
        <taxon>Eurotiomycetidae</taxon>
        <taxon>Eurotiales</taxon>
        <taxon>Aspergillaceae</taxon>
        <taxon>Aspergillus</taxon>
        <taxon>Aspergillus subgen. Aspergillus</taxon>
    </lineage>
</organism>
<dbReference type="EMBL" id="KK088414">
    <property type="protein sequence ID" value="EYE97881.1"/>
    <property type="molecule type" value="Genomic_DNA"/>
</dbReference>
<dbReference type="GeneID" id="63696142"/>
<sequence length="69" mass="7660">MGITCLHTAAYVHIHFSFATVTNDYQVNVTLSRTSLTGSSKWGPSNVFLLSVDGRLRRPKIPFSSFAKE</sequence>
<evidence type="ECO:0000313" key="1">
    <source>
        <dbReference type="EMBL" id="EYE97881.1"/>
    </source>
</evidence>
<dbReference type="HOGENOM" id="CLU_2775521_0_0_1"/>
<proteinExistence type="predicted"/>
<dbReference type="OrthoDB" id="73875at2759"/>
<keyword evidence="2" id="KW-1185">Reference proteome</keyword>
<dbReference type="Proteomes" id="UP000019804">
    <property type="component" value="Unassembled WGS sequence"/>
</dbReference>
<dbReference type="RefSeq" id="XP_040641569.1">
    <property type="nucleotide sequence ID" value="XM_040781018.1"/>
</dbReference>
<protein>
    <submittedName>
        <fullName evidence="1">Uncharacterized protein</fullName>
    </submittedName>
</protein>